<organism evidence="1 2">
    <name type="scientific">Nannocystis pusilla</name>
    <dbReference type="NCBI Taxonomy" id="889268"/>
    <lineage>
        <taxon>Bacteria</taxon>
        <taxon>Pseudomonadati</taxon>
        <taxon>Myxococcota</taxon>
        <taxon>Polyangia</taxon>
        <taxon>Nannocystales</taxon>
        <taxon>Nannocystaceae</taxon>
        <taxon>Nannocystis</taxon>
    </lineage>
</organism>
<evidence type="ECO:0000313" key="2">
    <source>
        <dbReference type="Proteomes" id="UP001150924"/>
    </source>
</evidence>
<comment type="caution">
    <text evidence="1">The sequence shown here is derived from an EMBL/GenBank/DDBJ whole genome shotgun (WGS) entry which is preliminary data.</text>
</comment>
<proteinExistence type="predicted"/>
<dbReference type="EMBL" id="JAPNKE010000002">
    <property type="protein sequence ID" value="MCY1013925.1"/>
    <property type="molecule type" value="Genomic_DNA"/>
</dbReference>
<sequence length="122" mass="12987">MPDLRMMPDPTLPRAELEARLRALGYARAGLEPRTHLGYRLQDWRHPAGASVTLCEAHVLGERYAIVHAEALEELTQALGTVPYADLLQAAAAAPSPARPCRGCAGCACSSTTSCRPSCAST</sequence>
<dbReference type="AlphaFoldDB" id="A0A9X3F285"/>
<dbReference type="RefSeq" id="WP_267778101.1">
    <property type="nucleotide sequence ID" value="NZ_JAPNKE010000002.1"/>
</dbReference>
<keyword evidence="2" id="KW-1185">Reference proteome</keyword>
<accession>A0A9X3F285</accession>
<dbReference type="Proteomes" id="UP001150924">
    <property type="component" value="Unassembled WGS sequence"/>
</dbReference>
<gene>
    <name evidence="1" type="ORF">OV079_52050</name>
</gene>
<protein>
    <submittedName>
        <fullName evidence="1">Uncharacterized protein</fullName>
    </submittedName>
</protein>
<evidence type="ECO:0000313" key="1">
    <source>
        <dbReference type="EMBL" id="MCY1013925.1"/>
    </source>
</evidence>
<reference evidence="1" key="1">
    <citation type="submission" date="2022-11" db="EMBL/GenBank/DDBJ databases">
        <title>Minimal conservation of predation-associated metabolite biosynthetic gene clusters underscores biosynthetic potential of Myxococcota including descriptions for ten novel species: Archangium lansinium sp. nov., Myxococcus landrumus sp. nov., Nannocystis bai.</title>
        <authorList>
            <person name="Ahearne A."/>
            <person name="Stevens C."/>
            <person name="Phillips K."/>
        </authorList>
    </citation>
    <scope>NUCLEOTIDE SEQUENCE</scope>
    <source>
        <strain evidence="1">Na p29</strain>
    </source>
</reference>
<name>A0A9X3F285_9BACT</name>